<dbReference type="Pfam" id="PF05119">
    <property type="entry name" value="Terminase_4"/>
    <property type="match status" value="1"/>
</dbReference>
<name>A0A7Y7QGW8_LACRH</name>
<dbReference type="RefSeq" id="WP_176818384.1">
    <property type="nucleotide sequence ID" value="NZ_JABXWP010000016.1"/>
</dbReference>
<dbReference type="AlphaFoldDB" id="A0A7Y7QGW8"/>
<dbReference type="EMBL" id="JABXWP010000016">
    <property type="protein sequence ID" value="NVO88941.1"/>
    <property type="molecule type" value="Genomic_DNA"/>
</dbReference>
<reference evidence="1 2" key="1">
    <citation type="submission" date="2020-06" db="EMBL/GenBank/DDBJ databases">
        <title>Lactobacillus rhamnosus QC,genome.</title>
        <authorList>
            <person name="Yi H."/>
            <person name="Jin M."/>
        </authorList>
    </citation>
    <scope>NUCLEOTIDE SEQUENCE [LARGE SCALE GENOMIC DNA]</scope>
    <source>
        <strain evidence="1 2">QC</strain>
    </source>
</reference>
<gene>
    <name evidence="1" type="ORF">HWN39_10670</name>
</gene>
<organism evidence="1 2">
    <name type="scientific">Lacticaseibacillus rhamnosus</name>
    <name type="common">Lactobacillus rhamnosus</name>
    <dbReference type="NCBI Taxonomy" id="47715"/>
    <lineage>
        <taxon>Bacteria</taxon>
        <taxon>Bacillati</taxon>
        <taxon>Bacillota</taxon>
        <taxon>Bacilli</taxon>
        <taxon>Lactobacillales</taxon>
        <taxon>Lactobacillaceae</taxon>
        <taxon>Lacticaseibacillus</taxon>
    </lineage>
</organism>
<evidence type="ECO:0000313" key="1">
    <source>
        <dbReference type="EMBL" id="NVO88941.1"/>
    </source>
</evidence>
<protein>
    <submittedName>
        <fullName evidence="1">Phage terminase small subunit P27 family</fullName>
    </submittedName>
</protein>
<comment type="caution">
    <text evidence="1">The sequence shown here is derived from an EMBL/GenBank/DDBJ whole genome shotgun (WGS) entry which is preliminary data.</text>
</comment>
<sequence>MTIANKKAYNAQNNGHLPMRPPNHLGRIASAMWRKVVPFIEEHAPTERIDANLVEMYCTQYEIYRDAYESIKDSGIQTEIYKTIQNAAGEKIGVDFVGYKRNPATSVYNDANKQLIAIGAQLGLSPKSRAEMMQIQPEDDKTDVAAAMKQFLGGEGN</sequence>
<proteinExistence type="predicted"/>
<dbReference type="InterPro" id="IPR006448">
    <property type="entry name" value="Phage_term_ssu_P27"/>
</dbReference>
<evidence type="ECO:0000313" key="2">
    <source>
        <dbReference type="Proteomes" id="UP000542889"/>
    </source>
</evidence>
<accession>A0A7Y7QGW8</accession>
<dbReference type="NCBIfam" id="TIGR01558">
    <property type="entry name" value="sm_term_P27"/>
    <property type="match status" value="1"/>
</dbReference>
<dbReference type="Proteomes" id="UP000542889">
    <property type="component" value="Unassembled WGS sequence"/>
</dbReference>